<feature type="region of interest" description="Disordered" evidence="1">
    <location>
        <begin position="735"/>
        <end position="757"/>
    </location>
</feature>
<protein>
    <recommendedName>
        <fullName evidence="4">F-box domain-containing protein</fullName>
    </recommendedName>
</protein>
<sequence>MPIHAPPCLWTPSPLGVPSSPSGPPGTGAVARMEGPRFQLDGLPTDVLAIVIGLLDEADALNIGMASKHCGAAAAPFREAALTRASFRWIVTVSGLEQAVSKTNALWKSLRPPLVGALMRQSRALHPALKPAARLALQKLTPPPSDDAVLRDKLDRIDRFERLDRSSDDEDDTAPGLSGGARRPRLPPFARIMALPLPARAGLLHRWLDVADGIALDSPRLSGWRAMLRSLPDPYRIDILTAVTATACDDDDGWADFLGFAWDNAMALMGNDASRPPSPACVRLLAALAHAIQTPSVHAEDVSPARAAMWDQLLAVAGRLAPTARMSVLKELAAYLSLAAYARDEDRGLLARCGRLIDAAFHGLEPADTAALLCHIAADPYRDENECRSDRDPLVFSVMQRAAALPNDQFATVLATVLANTASYWEGQRFALIWDAVSVNAILLTEAGARARMLTALAAHIQWTVPPHEDDDGTAARRWSAIADKVEALSGQWRGEAVVALSASMCLAPPEPDPVARLLRIASHAPAIYGAELLARLIHHPNYCKNPEQWRDIMDRFDELPLDVRVITARKLALVLAYFSEDHTPRTHDGLPAPVTHDAPMSAWPRSAADARHKLSAIFAPLPQRDQARLLARFAAKLHRRPWHAPALEWLLDQTATLPPGGVHERLIVTRACAFAARQCPPEEFATVIGWLMSATSRLPGAYRGAALLYLSDLASRIGSPESLAGLDALFATVPPQDRGDRAAPRSGSRKRKEVPA</sequence>
<gene>
    <name evidence="2" type="ORF">L602_002900000500</name>
</gene>
<evidence type="ECO:0000313" key="2">
    <source>
        <dbReference type="EMBL" id="TWG84111.1"/>
    </source>
</evidence>
<evidence type="ECO:0000256" key="1">
    <source>
        <dbReference type="SAM" id="MobiDB-lite"/>
    </source>
</evidence>
<dbReference type="EMBL" id="VLJN01000022">
    <property type="protein sequence ID" value="TWG84111.1"/>
    <property type="molecule type" value="Genomic_DNA"/>
</dbReference>
<reference evidence="2 3" key="1">
    <citation type="submission" date="2019-07" db="EMBL/GenBank/DDBJ databases">
        <title>Genome sequencing of lignin-degrading bacterial isolates.</title>
        <authorList>
            <person name="Gladden J."/>
        </authorList>
    </citation>
    <scope>NUCLEOTIDE SEQUENCE [LARGE SCALE GENOMIC DNA]</scope>
    <source>
        <strain evidence="2 3">J11</strain>
    </source>
</reference>
<organism evidence="2 3">
    <name type="scientific">Cupriavidus gilardii J11</name>
    <dbReference type="NCBI Taxonomy" id="936133"/>
    <lineage>
        <taxon>Bacteria</taxon>
        <taxon>Pseudomonadati</taxon>
        <taxon>Pseudomonadota</taxon>
        <taxon>Betaproteobacteria</taxon>
        <taxon>Burkholderiales</taxon>
        <taxon>Burkholderiaceae</taxon>
        <taxon>Cupriavidus</taxon>
    </lineage>
</organism>
<name>A0A562BGB3_9BURK</name>
<feature type="region of interest" description="Disordered" evidence="1">
    <location>
        <begin position="161"/>
        <end position="183"/>
    </location>
</feature>
<comment type="caution">
    <text evidence="2">The sequence shown here is derived from an EMBL/GenBank/DDBJ whole genome shotgun (WGS) entry which is preliminary data.</text>
</comment>
<feature type="compositionally biased region" description="Basic residues" evidence="1">
    <location>
        <begin position="748"/>
        <end position="757"/>
    </location>
</feature>
<proteinExistence type="predicted"/>
<evidence type="ECO:0000313" key="3">
    <source>
        <dbReference type="Proteomes" id="UP000318141"/>
    </source>
</evidence>
<keyword evidence="3" id="KW-1185">Reference proteome</keyword>
<dbReference type="Proteomes" id="UP000318141">
    <property type="component" value="Unassembled WGS sequence"/>
</dbReference>
<dbReference type="AlphaFoldDB" id="A0A562BGB3"/>
<accession>A0A562BGB3</accession>
<evidence type="ECO:0008006" key="4">
    <source>
        <dbReference type="Google" id="ProtNLM"/>
    </source>
</evidence>